<keyword evidence="3" id="KW-1185">Reference proteome</keyword>
<dbReference type="EMBL" id="JBHTOQ010000004">
    <property type="protein sequence ID" value="MFD1480396.1"/>
    <property type="molecule type" value="Genomic_DNA"/>
</dbReference>
<evidence type="ECO:0008006" key="4">
    <source>
        <dbReference type="Google" id="ProtNLM"/>
    </source>
</evidence>
<evidence type="ECO:0000256" key="1">
    <source>
        <dbReference type="SAM" id="Phobius"/>
    </source>
</evidence>
<comment type="caution">
    <text evidence="2">The sequence shown here is derived from an EMBL/GenBank/DDBJ whole genome shotgun (WGS) entry which is preliminary data.</text>
</comment>
<reference evidence="3" key="1">
    <citation type="journal article" date="2019" name="Int. J. Syst. Evol. Microbiol.">
        <title>The Global Catalogue of Microorganisms (GCM) 10K type strain sequencing project: providing services to taxonomists for standard genome sequencing and annotation.</title>
        <authorList>
            <consortium name="The Broad Institute Genomics Platform"/>
            <consortium name="The Broad Institute Genome Sequencing Center for Infectious Disease"/>
            <person name="Wu L."/>
            <person name="Ma J."/>
        </authorList>
    </citation>
    <scope>NUCLEOTIDE SEQUENCE [LARGE SCALE GENOMIC DNA]</scope>
    <source>
        <strain evidence="3">CCM 8875</strain>
    </source>
</reference>
<organism evidence="2 3">
    <name type="scientific">Paracoccus nototheniae</name>
    <dbReference type="NCBI Taxonomy" id="2489002"/>
    <lineage>
        <taxon>Bacteria</taxon>
        <taxon>Pseudomonadati</taxon>
        <taxon>Pseudomonadota</taxon>
        <taxon>Alphaproteobacteria</taxon>
        <taxon>Rhodobacterales</taxon>
        <taxon>Paracoccaceae</taxon>
        <taxon>Paracoccus</taxon>
    </lineage>
</organism>
<name>A0ABW4DV04_9RHOB</name>
<keyword evidence="1" id="KW-1133">Transmembrane helix</keyword>
<dbReference type="RefSeq" id="WP_131574867.1">
    <property type="nucleotide sequence ID" value="NZ_CBCSAJ010000058.1"/>
</dbReference>
<dbReference type="Proteomes" id="UP001597302">
    <property type="component" value="Unassembled WGS sequence"/>
</dbReference>
<keyword evidence="1" id="KW-0812">Transmembrane</keyword>
<sequence>MLGGDGVTVFELRSCVAEQWVPQIGDPEVTGWVTVVSYLLAALLSALVWRRLADDPVRIFWGVLVVLLALLAVNKQLDLQTALTEAGRCLSQAQGWYDNRRAVQIGFIGSLLIVLVMAMGIIMAVLRDRLAQNALAVIGLTVLLAFVMVRAASIHRFDALFGTDSFGVSNNFLFENAGLVLIAINALMLLRRPQGQDQIRPG</sequence>
<feature type="transmembrane region" description="Helical" evidence="1">
    <location>
        <begin position="56"/>
        <end position="73"/>
    </location>
</feature>
<evidence type="ECO:0000313" key="3">
    <source>
        <dbReference type="Proteomes" id="UP001597302"/>
    </source>
</evidence>
<protein>
    <recommendedName>
        <fullName evidence="4">Isopropylmalate isomerase</fullName>
    </recommendedName>
</protein>
<feature type="transmembrane region" description="Helical" evidence="1">
    <location>
        <begin position="133"/>
        <end position="152"/>
    </location>
</feature>
<gene>
    <name evidence="2" type="ORF">ACFQ5P_03720</name>
</gene>
<proteinExistence type="predicted"/>
<feature type="transmembrane region" description="Helical" evidence="1">
    <location>
        <begin position="172"/>
        <end position="190"/>
    </location>
</feature>
<feature type="transmembrane region" description="Helical" evidence="1">
    <location>
        <begin position="29"/>
        <end position="49"/>
    </location>
</feature>
<feature type="transmembrane region" description="Helical" evidence="1">
    <location>
        <begin position="105"/>
        <end position="126"/>
    </location>
</feature>
<accession>A0ABW4DV04</accession>
<evidence type="ECO:0000313" key="2">
    <source>
        <dbReference type="EMBL" id="MFD1480396.1"/>
    </source>
</evidence>
<keyword evidence="1" id="KW-0472">Membrane</keyword>